<comment type="caution">
    <text evidence="4">The sequence shown here is derived from an EMBL/GenBank/DDBJ whole genome shotgun (WGS) entry which is preliminary data.</text>
</comment>
<dbReference type="InterPro" id="IPR000157">
    <property type="entry name" value="TIR_dom"/>
</dbReference>
<gene>
    <name evidence="4" type="ORF">PIB30_066814</name>
</gene>
<proteinExistence type="predicted"/>
<name>A0ABU6TNZ9_9FABA</name>
<dbReference type="InterPro" id="IPR002182">
    <property type="entry name" value="NB-ARC"/>
</dbReference>
<dbReference type="SMART" id="SM00255">
    <property type="entry name" value="TIR"/>
    <property type="match status" value="1"/>
</dbReference>
<dbReference type="EMBL" id="JASCZI010091308">
    <property type="protein sequence ID" value="MED6149870.1"/>
    <property type="molecule type" value="Genomic_DNA"/>
</dbReference>
<dbReference type="Gene3D" id="3.40.50.300">
    <property type="entry name" value="P-loop containing nucleotide triphosphate hydrolases"/>
    <property type="match status" value="1"/>
</dbReference>
<dbReference type="InterPro" id="IPR044974">
    <property type="entry name" value="Disease_R_plants"/>
</dbReference>
<dbReference type="SUPFAM" id="SSF52058">
    <property type="entry name" value="L domain-like"/>
    <property type="match status" value="1"/>
</dbReference>
<evidence type="ECO:0000256" key="2">
    <source>
        <dbReference type="ARBA" id="ARBA00022821"/>
    </source>
</evidence>
<keyword evidence="5" id="KW-1185">Reference proteome</keyword>
<evidence type="ECO:0000259" key="3">
    <source>
        <dbReference type="PROSITE" id="PS50104"/>
    </source>
</evidence>
<dbReference type="PANTHER" id="PTHR11017:SF252">
    <property type="entry name" value="RESISTANCE PROTEIN (TIR-NBS-LRR CLASS), PUTATIVE-RELATED"/>
    <property type="match status" value="1"/>
</dbReference>
<dbReference type="InterPro" id="IPR035897">
    <property type="entry name" value="Toll_tir_struct_dom_sf"/>
</dbReference>
<dbReference type="Gene3D" id="1.10.10.10">
    <property type="entry name" value="Winged helix-like DNA-binding domain superfamily/Winged helix DNA-binding domain"/>
    <property type="match status" value="1"/>
</dbReference>
<dbReference type="PRINTS" id="PR00364">
    <property type="entry name" value="DISEASERSIST"/>
</dbReference>
<keyword evidence="2" id="KW-0611">Plant defense</keyword>
<dbReference type="InterPro" id="IPR036388">
    <property type="entry name" value="WH-like_DNA-bd_sf"/>
</dbReference>
<accession>A0ABU6TNZ9</accession>
<dbReference type="Pfam" id="PF01582">
    <property type="entry name" value="TIR"/>
    <property type="match status" value="1"/>
</dbReference>
<sequence>MDDDGETAATESLSEGMYDVFLNFRGEDTRYIFTDHLYHRLAEIGKLKVFRDEPGLEMGDQMDSTLMEAIKRSRMFVVVISENYVSSSWCLMELEEMLKYSNNGTKRPIFPVFYYVLPAEVRHQISEKSKQAMEDHERREGVDKVKAWKLALSIVCGISGRHIVVNKEYETKAMEEIAEKVLAKHREMKQLLNKFDSQFDAVESLLNLESRNTIRMVAIYEEDAKIDTTTFAFELYYKIKYEFKSASFLGDVSKQLWENTADGLENLEKELLSDMDVEVSTQHKLQHRRVLLVLEGVDSKEHLDLLLVELGICDRFGRGSRIIITTEVKDLLHEIDGVEIRTHCIREDEFHGNRGSSAMMEENVVGLEKDFHKVINQLKDKNSAGNVVSIVGMGGLGKTTLARKVYNSNEARELFPCRAWADISQSPSLIQVFRELLKCLKVPKSKYEDSSEEELKEKVRNCLNGKKYLVVLDNVWDTDNPWDVLRNCFPRNKNGSMILVTTRDDRVANVLESKNPHVMLSFMDKEESWELFRNEVFYSKMCPPELEPIGRSIAESCNGLPLLIKTTARIVAKRERSEETWEEIKKLLPYWSIAEDKDGKKMMERLMLSYDDLSEEMKPCFLYLGAFLEDEEILVRDLICMWMAEEFIKSIIQSGRSKVASAIEAEDIGEEYLKELVDRNLVQVACRRSDGKGVKTVKIHGLIRELCISESNKSNKACSLLFPQHMGSYACMVTRRDQASTCSLFVYGYVDWRFHPFPEDFCQVNVLYLGGHSGGLMDAEYLNKLKIIRFLKGDCTGLYGLFKLQGLQTLNALSPFMGKKEKISIDEGLKQVRHIVCHSRMHLLVDEEGVKDKMQNVQTLLYVYADSQLGFLLDNGYFANLTTLGLLISKDEVELVEENLRRLHRLSKLLKLKLDFEIPKRVSLGKIAFPSNLTKISLFYFDGLKYEDMDALGRIPKLTVLKLFGVDCSEKILHCGSAGSFLQLQVFIMKFVHVRRVILEHGAMPELRRAVFRNCPGLVFKYLPEQMLCLGSNLHFVEH</sequence>
<feature type="domain" description="TIR" evidence="3">
    <location>
        <begin position="16"/>
        <end position="185"/>
    </location>
</feature>
<dbReference type="InterPro" id="IPR042197">
    <property type="entry name" value="Apaf_helical"/>
</dbReference>
<dbReference type="SUPFAM" id="SSF52540">
    <property type="entry name" value="P-loop containing nucleoside triphosphate hydrolases"/>
    <property type="match status" value="2"/>
</dbReference>
<evidence type="ECO:0000313" key="4">
    <source>
        <dbReference type="EMBL" id="MED6149870.1"/>
    </source>
</evidence>
<dbReference type="InterPro" id="IPR027417">
    <property type="entry name" value="P-loop_NTPase"/>
</dbReference>
<dbReference type="InterPro" id="IPR058922">
    <property type="entry name" value="WHD_DRP"/>
</dbReference>
<dbReference type="PROSITE" id="PS50104">
    <property type="entry name" value="TIR"/>
    <property type="match status" value="1"/>
</dbReference>
<dbReference type="SUPFAM" id="SSF52200">
    <property type="entry name" value="Toll/Interleukin receptor TIR domain"/>
    <property type="match status" value="1"/>
</dbReference>
<dbReference type="Pfam" id="PF23559">
    <property type="entry name" value="WHD_DRP"/>
    <property type="match status" value="1"/>
</dbReference>
<evidence type="ECO:0000256" key="1">
    <source>
        <dbReference type="ARBA" id="ARBA00022737"/>
    </source>
</evidence>
<organism evidence="4 5">
    <name type="scientific">Stylosanthes scabra</name>
    <dbReference type="NCBI Taxonomy" id="79078"/>
    <lineage>
        <taxon>Eukaryota</taxon>
        <taxon>Viridiplantae</taxon>
        <taxon>Streptophyta</taxon>
        <taxon>Embryophyta</taxon>
        <taxon>Tracheophyta</taxon>
        <taxon>Spermatophyta</taxon>
        <taxon>Magnoliopsida</taxon>
        <taxon>eudicotyledons</taxon>
        <taxon>Gunneridae</taxon>
        <taxon>Pentapetalae</taxon>
        <taxon>rosids</taxon>
        <taxon>fabids</taxon>
        <taxon>Fabales</taxon>
        <taxon>Fabaceae</taxon>
        <taxon>Papilionoideae</taxon>
        <taxon>50 kb inversion clade</taxon>
        <taxon>dalbergioids sensu lato</taxon>
        <taxon>Dalbergieae</taxon>
        <taxon>Pterocarpus clade</taxon>
        <taxon>Stylosanthes</taxon>
    </lineage>
</organism>
<dbReference type="PANTHER" id="PTHR11017">
    <property type="entry name" value="LEUCINE-RICH REPEAT-CONTAINING PROTEIN"/>
    <property type="match status" value="1"/>
</dbReference>
<evidence type="ECO:0000313" key="5">
    <source>
        <dbReference type="Proteomes" id="UP001341840"/>
    </source>
</evidence>
<dbReference type="Pfam" id="PF00931">
    <property type="entry name" value="NB-ARC"/>
    <property type="match status" value="1"/>
</dbReference>
<keyword evidence="1" id="KW-0677">Repeat</keyword>
<dbReference type="Proteomes" id="UP001341840">
    <property type="component" value="Unassembled WGS sequence"/>
</dbReference>
<dbReference type="Gene3D" id="1.10.8.430">
    <property type="entry name" value="Helical domain of apoptotic protease-activating factors"/>
    <property type="match status" value="1"/>
</dbReference>
<dbReference type="Gene3D" id="3.40.50.10140">
    <property type="entry name" value="Toll/interleukin-1 receptor homology (TIR) domain"/>
    <property type="match status" value="1"/>
</dbReference>
<protein>
    <recommendedName>
        <fullName evidence="3">TIR domain-containing protein</fullName>
    </recommendedName>
</protein>
<reference evidence="4 5" key="1">
    <citation type="journal article" date="2023" name="Plants (Basel)">
        <title>Bridging the Gap: Combining Genomics and Transcriptomics Approaches to Understand Stylosanthes scabra, an Orphan Legume from the Brazilian Caatinga.</title>
        <authorList>
            <person name="Ferreira-Neto J.R.C."/>
            <person name="da Silva M.D."/>
            <person name="Binneck E."/>
            <person name="de Melo N.F."/>
            <person name="da Silva R.H."/>
            <person name="de Melo A.L.T.M."/>
            <person name="Pandolfi V."/>
            <person name="Bustamante F.O."/>
            <person name="Brasileiro-Vidal A.C."/>
            <person name="Benko-Iseppon A.M."/>
        </authorList>
    </citation>
    <scope>NUCLEOTIDE SEQUENCE [LARGE SCALE GENOMIC DNA]</scope>
    <source>
        <tissue evidence="4">Leaves</tissue>
    </source>
</reference>